<comment type="domain">
    <text evidence="6">Has three domains with a flexible linker between the domains II and III and assumes an 'L' shape. Domain III is highly mobile and contacts RuvB.</text>
</comment>
<dbReference type="GO" id="GO:0005737">
    <property type="term" value="C:cytoplasm"/>
    <property type="evidence" value="ECO:0007669"/>
    <property type="project" value="UniProtKB-SubCell"/>
</dbReference>
<keyword evidence="9" id="KW-1185">Reference proteome</keyword>
<comment type="subunit">
    <text evidence="6">Homotetramer. Forms an RuvA(8)-RuvB(12)-Holliday junction (HJ) complex. HJ DNA is sandwiched between 2 RuvA tetramers; dsDNA enters through RuvA and exits via RuvB. An RuvB hexamer assembles on each DNA strand where it exits the tetramer. Each RuvB hexamer is contacted by two RuvA subunits (via domain III) on 2 adjacent RuvB subunits; this complex drives branch migration. In the full resolvosome a probable DNA-RuvA(4)-RuvB(12)-RuvC(2) complex forms which resolves the HJ.</text>
</comment>
<feature type="domain" description="Helix-hairpin-helix DNA-binding motif class 1" evidence="7">
    <location>
        <begin position="72"/>
        <end position="91"/>
    </location>
</feature>
<dbReference type="GO" id="GO:0000400">
    <property type="term" value="F:four-way junction DNA binding"/>
    <property type="evidence" value="ECO:0007669"/>
    <property type="project" value="UniProtKB-UniRule"/>
</dbReference>
<dbReference type="SMART" id="SM00278">
    <property type="entry name" value="HhH1"/>
    <property type="match status" value="2"/>
</dbReference>
<keyword evidence="5 6" id="KW-0234">DNA repair</keyword>
<proteinExistence type="inferred from homology"/>
<dbReference type="Pfam" id="PF01330">
    <property type="entry name" value="RuvA_N"/>
    <property type="match status" value="1"/>
</dbReference>
<protein>
    <recommendedName>
        <fullName evidence="6">Holliday junction branch migration complex subunit RuvA</fullName>
    </recommendedName>
</protein>
<keyword evidence="1 6" id="KW-0963">Cytoplasm</keyword>
<accession>D6Z7I2</accession>
<dbReference type="Gene3D" id="2.40.50.140">
    <property type="entry name" value="Nucleic acid-binding proteins"/>
    <property type="match status" value="1"/>
</dbReference>
<feature type="region of interest" description="Domain III" evidence="6">
    <location>
        <begin position="144"/>
        <end position="199"/>
    </location>
</feature>
<dbReference type="GO" id="GO:0048476">
    <property type="term" value="C:Holliday junction resolvase complex"/>
    <property type="evidence" value="ECO:0007669"/>
    <property type="project" value="UniProtKB-UniRule"/>
</dbReference>
<keyword evidence="3 6" id="KW-0238">DNA-binding</keyword>
<dbReference type="InterPro" id="IPR012340">
    <property type="entry name" value="NA-bd_OB-fold"/>
</dbReference>
<dbReference type="GO" id="GO:0009379">
    <property type="term" value="C:Holliday junction helicase complex"/>
    <property type="evidence" value="ECO:0007669"/>
    <property type="project" value="InterPro"/>
</dbReference>
<evidence type="ECO:0000313" key="8">
    <source>
        <dbReference type="EMBL" id="ADG97912.1"/>
    </source>
</evidence>
<dbReference type="eggNOG" id="COG0632">
    <property type="taxonomic scope" value="Bacteria"/>
</dbReference>
<dbReference type="Proteomes" id="UP000002247">
    <property type="component" value="Chromosome"/>
</dbReference>
<dbReference type="InterPro" id="IPR003583">
    <property type="entry name" value="Hlx-hairpin-Hlx_DNA-bd_motif"/>
</dbReference>
<dbReference type="RefSeq" id="WP_013138365.1">
    <property type="nucleotide sequence ID" value="NC_014168.1"/>
</dbReference>
<dbReference type="InterPro" id="IPR036267">
    <property type="entry name" value="RuvA_C_sf"/>
</dbReference>
<dbReference type="InterPro" id="IPR011114">
    <property type="entry name" value="RuvA_C"/>
</dbReference>
<dbReference type="STRING" id="640132.Srot_1449"/>
<dbReference type="NCBIfam" id="TIGR00084">
    <property type="entry name" value="ruvA"/>
    <property type="match status" value="1"/>
</dbReference>
<comment type="function">
    <text evidence="6">The RuvA-RuvB-RuvC complex processes Holliday junction (HJ) DNA during genetic recombination and DNA repair, while the RuvA-RuvB complex plays an important role in the rescue of blocked DNA replication forks via replication fork reversal (RFR). RuvA specifically binds to HJ cruciform DNA, conferring on it an open structure. The RuvB hexamer acts as an ATP-dependent pump, pulling dsDNA into and through the RuvAB complex. HJ branch migration allows RuvC to scan DNA until it finds its consensus sequence, where it cleaves and resolves the cruciform DNA.</text>
</comment>
<feature type="domain" description="Helix-hairpin-helix DNA-binding motif class 1" evidence="7">
    <location>
        <begin position="107"/>
        <end position="126"/>
    </location>
</feature>
<dbReference type="KEGG" id="srt:Srot_1449"/>
<gene>
    <name evidence="6" type="primary">ruvA</name>
    <name evidence="8" type="ordered locus">Srot_1449</name>
</gene>
<keyword evidence="8" id="KW-0067">ATP-binding</keyword>
<dbReference type="InterPro" id="IPR013849">
    <property type="entry name" value="DNA_helicase_Holl-junc_RuvA_I"/>
</dbReference>
<comment type="caution">
    <text evidence="6">Lacks conserved residue(s) required for the propagation of feature annotation.</text>
</comment>
<dbReference type="HAMAP" id="MF_00031">
    <property type="entry name" value="DNA_HJ_migration_RuvA"/>
    <property type="match status" value="1"/>
</dbReference>
<keyword evidence="2 6" id="KW-0227">DNA damage</keyword>
<dbReference type="SUPFAM" id="SSF50249">
    <property type="entry name" value="Nucleic acid-binding proteins"/>
    <property type="match status" value="1"/>
</dbReference>
<organism evidence="8 9">
    <name type="scientific">Segniliparus rotundus (strain ATCC BAA-972 / CDC 1076 / CIP 108378 / DSM 44985 / JCM 13578)</name>
    <dbReference type="NCBI Taxonomy" id="640132"/>
    <lineage>
        <taxon>Bacteria</taxon>
        <taxon>Bacillati</taxon>
        <taxon>Actinomycetota</taxon>
        <taxon>Actinomycetes</taxon>
        <taxon>Mycobacteriales</taxon>
        <taxon>Segniliparaceae</taxon>
        <taxon>Segniliparus</taxon>
    </lineage>
</organism>
<evidence type="ECO:0000313" key="9">
    <source>
        <dbReference type="Proteomes" id="UP000002247"/>
    </source>
</evidence>
<dbReference type="Gene3D" id="1.10.8.10">
    <property type="entry name" value="DNA helicase RuvA subunit, C-terminal domain"/>
    <property type="match status" value="1"/>
</dbReference>
<dbReference type="GO" id="GO:0005524">
    <property type="term" value="F:ATP binding"/>
    <property type="evidence" value="ECO:0007669"/>
    <property type="project" value="InterPro"/>
</dbReference>
<dbReference type="CDD" id="cd14332">
    <property type="entry name" value="UBA_RuvA_C"/>
    <property type="match status" value="1"/>
</dbReference>
<keyword evidence="4 6" id="KW-0233">DNA recombination</keyword>
<dbReference type="Gene3D" id="1.10.150.20">
    <property type="entry name" value="5' to 3' exonuclease, C-terminal subdomain"/>
    <property type="match status" value="1"/>
</dbReference>
<evidence type="ECO:0000259" key="7">
    <source>
        <dbReference type="SMART" id="SM00278"/>
    </source>
</evidence>
<dbReference type="GO" id="GO:0006310">
    <property type="term" value="P:DNA recombination"/>
    <property type="evidence" value="ECO:0007669"/>
    <property type="project" value="UniProtKB-UniRule"/>
</dbReference>
<evidence type="ECO:0000256" key="2">
    <source>
        <dbReference type="ARBA" id="ARBA00022763"/>
    </source>
</evidence>
<evidence type="ECO:0000256" key="4">
    <source>
        <dbReference type="ARBA" id="ARBA00023172"/>
    </source>
</evidence>
<dbReference type="GO" id="GO:0006281">
    <property type="term" value="P:DNA repair"/>
    <property type="evidence" value="ECO:0007669"/>
    <property type="project" value="UniProtKB-UniRule"/>
</dbReference>
<evidence type="ECO:0000256" key="6">
    <source>
        <dbReference type="HAMAP-Rule" id="MF_00031"/>
    </source>
</evidence>
<keyword evidence="8" id="KW-0547">Nucleotide-binding</keyword>
<evidence type="ECO:0000256" key="5">
    <source>
        <dbReference type="ARBA" id="ARBA00023204"/>
    </source>
</evidence>
<dbReference type="AlphaFoldDB" id="D6Z7I2"/>
<dbReference type="Pfam" id="PF07499">
    <property type="entry name" value="RuvA_C"/>
    <property type="match status" value="1"/>
</dbReference>
<dbReference type="GO" id="GO:0009378">
    <property type="term" value="F:four-way junction helicase activity"/>
    <property type="evidence" value="ECO:0007669"/>
    <property type="project" value="InterPro"/>
</dbReference>
<name>D6Z7I2_SEGRD</name>
<dbReference type="EMBL" id="CP001958">
    <property type="protein sequence ID" value="ADG97912.1"/>
    <property type="molecule type" value="Genomic_DNA"/>
</dbReference>
<reference evidence="8 9" key="1">
    <citation type="journal article" date="2010" name="Stand. Genomic Sci.">
        <title>Complete genome sequence of Segniliparus rotundus type strain (CDC 1076).</title>
        <authorList>
            <person name="Sikorski J."/>
            <person name="Lapidus A."/>
            <person name="Copeland A."/>
            <person name="Misra M."/>
            <person name="Glavina Del Rio T."/>
            <person name="Nolan M."/>
            <person name="Lucas S."/>
            <person name="Chen F."/>
            <person name="Tice H."/>
            <person name="Cheng J.F."/>
            <person name="Jando M."/>
            <person name="Schneider S."/>
            <person name="Bruce D."/>
            <person name="Goodwin L."/>
            <person name="Pitluck S."/>
            <person name="Liolios K."/>
            <person name="Mikhailova N."/>
            <person name="Pati A."/>
            <person name="Ivanova N."/>
            <person name="Mavromatis K."/>
            <person name="Chen A."/>
            <person name="Palaniappan K."/>
            <person name="Chertkov O."/>
            <person name="Land M."/>
            <person name="Hauser L."/>
            <person name="Chang Y.J."/>
            <person name="Jeffries C.D."/>
            <person name="Brettin T."/>
            <person name="Detter J.C."/>
            <person name="Han C."/>
            <person name="Rohde M."/>
            <person name="Goker M."/>
            <person name="Bristow J."/>
            <person name="Eisen J.A."/>
            <person name="Markowitz V."/>
            <person name="Hugenholtz P."/>
            <person name="Kyrpides N.C."/>
            <person name="Klenk H.P."/>
        </authorList>
    </citation>
    <scope>NUCLEOTIDE SEQUENCE [LARGE SCALE GENOMIC DNA]</scope>
    <source>
        <strain evidence="9">ATCC BAA-972 / CDC 1076 / CIP 108378 / DSM 44985 / JCM 13578</strain>
    </source>
</reference>
<dbReference type="InterPro" id="IPR010994">
    <property type="entry name" value="RuvA_2-like"/>
</dbReference>
<keyword evidence="8" id="KW-0347">Helicase</keyword>
<evidence type="ECO:0000256" key="1">
    <source>
        <dbReference type="ARBA" id="ARBA00022490"/>
    </source>
</evidence>
<dbReference type="SUPFAM" id="SSF46929">
    <property type="entry name" value="DNA helicase RuvA subunit, C-terminal domain"/>
    <property type="match status" value="1"/>
</dbReference>
<keyword evidence="8" id="KW-0378">Hydrolase</keyword>
<dbReference type="InterPro" id="IPR000085">
    <property type="entry name" value="RuvA"/>
</dbReference>
<evidence type="ECO:0000256" key="3">
    <source>
        <dbReference type="ARBA" id="ARBA00023125"/>
    </source>
</evidence>
<dbReference type="HOGENOM" id="CLU_087936_2_1_11"/>
<dbReference type="SUPFAM" id="SSF47781">
    <property type="entry name" value="RuvA domain 2-like"/>
    <property type="match status" value="1"/>
</dbReference>
<sequence>MIASIRGEAVEVGADHVVVECAGLGHHVVVLPSTAAAATRGAEVRLATSFIVREDAQTLYGFPDRETRDLFDVLRTVSGVGPKLAMAVLSVLEPVALRRAIGEGDLGALTKVPGVGKRVAERLALELKEKIGGPPSAAANLGAPEGSALVRQQVVDGLVGLGFPLKPAESAADSVMQENPEASPAVALRGALAILGKKG</sequence>
<dbReference type="Pfam" id="PF14520">
    <property type="entry name" value="HHH_5"/>
    <property type="match status" value="1"/>
</dbReference>
<comment type="subcellular location">
    <subcellularLocation>
        <location evidence="6">Cytoplasm</location>
    </subcellularLocation>
</comment>
<comment type="similarity">
    <text evidence="6">Belongs to the RuvA family.</text>
</comment>
<dbReference type="OrthoDB" id="5293449at2"/>